<dbReference type="Proteomes" id="UP000018211">
    <property type="component" value="Unassembled WGS sequence"/>
</dbReference>
<dbReference type="PROSITE" id="PS01124">
    <property type="entry name" value="HTH_ARAC_FAMILY_2"/>
    <property type="match status" value="1"/>
</dbReference>
<dbReference type="RefSeq" id="WP_022612739.1">
    <property type="nucleotide sequence ID" value="NZ_LK391965.1"/>
</dbReference>
<comment type="caution">
    <text evidence="5">The sequence shown here is derived from an EMBL/GenBank/DDBJ whole genome shotgun (WGS) entry which is preliminary data.</text>
</comment>
<dbReference type="PANTHER" id="PTHR43280:SF2">
    <property type="entry name" value="HTH-TYPE TRANSCRIPTIONAL REGULATOR EXSA"/>
    <property type="match status" value="1"/>
</dbReference>
<dbReference type="SUPFAM" id="SSF52317">
    <property type="entry name" value="Class I glutamine amidotransferase-like"/>
    <property type="match status" value="1"/>
</dbReference>
<dbReference type="Gene3D" id="3.40.50.880">
    <property type="match status" value="1"/>
</dbReference>
<evidence type="ECO:0000256" key="1">
    <source>
        <dbReference type="ARBA" id="ARBA00023015"/>
    </source>
</evidence>
<dbReference type="InterPro" id="IPR018062">
    <property type="entry name" value="HTH_AraC-typ_CS"/>
</dbReference>
<keyword evidence="1" id="KW-0805">Transcription regulation</keyword>
<evidence type="ECO:0000256" key="2">
    <source>
        <dbReference type="ARBA" id="ARBA00023125"/>
    </source>
</evidence>
<evidence type="ECO:0000313" key="5">
    <source>
        <dbReference type="EMBL" id="CCO48171.1"/>
    </source>
</evidence>
<keyword evidence="3" id="KW-0804">Transcription</keyword>
<dbReference type="EMBL" id="CAOF01000137">
    <property type="protein sequence ID" value="CCO48171.1"/>
    <property type="molecule type" value="Genomic_DNA"/>
</dbReference>
<evidence type="ECO:0000259" key="4">
    <source>
        <dbReference type="PROSITE" id="PS01124"/>
    </source>
</evidence>
<dbReference type="SMART" id="SM00342">
    <property type="entry name" value="HTH_ARAC"/>
    <property type="match status" value="1"/>
</dbReference>
<dbReference type="PANTHER" id="PTHR43280">
    <property type="entry name" value="ARAC-FAMILY TRANSCRIPTIONAL REGULATOR"/>
    <property type="match status" value="1"/>
</dbReference>
<dbReference type="PROSITE" id="PS00041">
    <property type="entry name" value="HTH_ARAC_FAMILY_1"/>
    <property type="match status" value="1"/>
</dbReference>
<dbReference type="InterPro" id="IPR009057">
    <property type="entry name" value="Homeodomain-like_sf"/>
</dbReference>
<gene>
    <name evidence="5" type="ORF">VIBNISOn1_450135</name>
</gene>
<dbReference type="InterPro" id="IPR002818">
    <property type="entry name" value="DJ-1/PfpI"/>
</dbReference>
<dbReference type="InterPro" id="IPR029062">
    <property type="entry name" value="Class_I_gatase-like"/>
</dbReference>
<accession>A0AAV2VU47</accession>
<evidence type="ECO:0000256" key="3">
    <source>
        <dbReference type="ARBA" id="ARBA00023163"/>
    </source>
</evidence>
<name>A0AAV2VU47_9VIBR</name>
<proteinExistence type="predicted"/>
<dbReference type="Gene3D" id="1.10.10.60">
    <property type="entry name" value="Homeodomain-like"/>
    <property type="match status" value="2"/>
</dbReference>
<dbReference type="SUPFAM" id="SSF46689">
    <property type="entry name" value="Homeodomain-like"/>
    <property type="match status" value="2"/>
</dbReference>
<keyword evidence="2" id="KW-0238">DNA-binding</keyword>
<dbReference type="AlphaFoldDB" id="A0AAV2VU47"/>
<evidence type="ECO:0000313" key="6">
    <source>
        <dbReference type="Proteomes" id="UP000018211"/>
    </source>
</evidence>
<dbReference type="InterPro" id="IPR018060">
    <property type="entry name" value="HTH_AraC"/>
</dbReference>
<dbReference type="GO" id="GO:0043565">
    <property type="term" value="F:sequence-specific DNA binding"/>
    <property type="evidence" value="ECO:0007669"/>
    <property type="project" value="InterPro"/>
</dbReference>
<dbReference type="Pfam" id="PF01965">
    <property type="entry name" value="DJ-1_PfpI"/>
    <property type="match status" value="1"/>
</dbReference>
<dbReference type="Pfam" id="PF12833">
    <property type="entry name" value="HTH_18"/>
    <property type="match status" value="1"/>
</dbReference>
<sequence>MKILNIYILTFPEVMPSAVQGVKDLFQIANQQFGSKQFDVRELAYQSSEPVDGNALIFIPPCLSADLPDFQTEAVITLIQEWHRAGAVIVSSCASVFWLASAGLLDGKYATTHWRLCDQLERDYPSISKVCAHEMLVDEGDIVTAAGLYAFQDLALHVMARYANFELAKQVADFCLLDFKGRMQAYYQRFIPDLTHGDVVVLKAQQFCDANFSQDLAVADIAQHCHLSERSLLRRFKSATGYTPKQYIIQLRVERAKQLIELENITIEAAGAAVGYIDVSNFTKLFKKTTGITPAEFKQRVG</sequence>
<dbReference type="GO" id="GO:0003700">
    <property type="term" value="F:DNA-binding transcription factor activity"/>
    <property type="evidence" value="ECO:0007669"/>
    <property type="project" value="InterPro"/>
</dbReference>
<feature type="domain" description="HTH araC/xylS-type" evidence="4">
    <location>
        <begin position="202"/>
        <end position="300"/>
    </location>
</feature>
<organism evidence="5 6">
    <name type="scientific">Vibrio nigripulchritudo SOn1</name>
    <dbReference type="NCBI Taxonomy" id="1238450"/>
    <lineage>
        <taxon>Bacteria</taxon>
        <taxon>Pseudomonadati</taxon>
        <taxon>Pseudomonadota</taxon>
        <taxon>Gammaproteobacteria</taxon>
        <taxon>Vibrionales</taxon>
        <taxon>Vibrionaceae</taxon>
        <taxon>Vibrio</taxon>
    </lineage>
</organism>
<reference evidence="5 6" key="1">
    <citation type="journal article" date="2013" name="ISME J.">
        <title>Comparative genomics of pathogenic lineages of Vibrio nigripulchritudo identifies virulence-associated traits.</title>
        <authorList>
            <person name="Goudenege D."/>
            <person name="Labreuche Y."/>
            <person name="Krin E."/>
            <person name="Ansquer D."/>
            <person name="Mangenot S."/>
            <person name="Calteau A."/>
            <person name="Medigue C."/>
            <person name="Mazel D."/>
            <person name="Polz M.F."/>
            <person name="Le Roux F."/>
        </authorList>
    </citation>
    <scope>NUCLEOTIDE SEQUENCE [LARGE SCALE GENOMIC DNA]</scope>
    <source>
        <strain evidence="5 6">SOn1</strain>
    </source>
</reference>
<protein>
    <submittedName>
        <fullName evidence="5">ARAC FAMILY TRANSCRIPTIONAL REGULATORY PROTEIN</fullName>
    </submittedName>
</protein>